<protein>
    <submittedName>
        <fullName evidence="4">Pentatricopeptide repeat-containing protein</fullName>
    </submittedName>
</protein>
<feature type="repeat" description="PPR" evidence="3">
    <location>
        <begin position="223"/>
        <end position="258"/>
    </location>
</feature>
<dbReference type="Pfam" id="PF12854">
    <property type="entry name" value="PPR_1"/>
    <property type="match status" value="1"/>
</dbReference>
<dbReference type="PROSITE" id="PS51375">
    <property type="entry name" value="PPR"/>
    <property type="match status" value="4"/>
</dbReference>
<reference evidence="4 5" key="1">
    <citation type="journal article" date="2016" name="DNA Res.">
        <title>The draft genome of MD-2 pineapple using hybrid error correction of long reads.</title>
        <authorList>
            <person name="Redwan R.M."/>
            <person name="Saidin A."/>
            <person name="Kumar S.V."/>
        </authorList>
    </citation>
    <scope>NUCLEOTIDE SEQUENCE [LARGE SCALE GENOMIC DNA]</scope>
    <source>
        <strain evidence="5">cv. MD2</strain>
        <tissue evidence="4">Leaf</tissue>
    </source>
</reference>
<keyword evidence="2" id="KW-0809">Transit peptide</keyword>
<dbReference type="AlphaFoldDB" id="A0A199UPX8"/>
<dbReference type="InterPro" id="IPR011990">
    <property type="entry name" value="TPR-like_helical_dom_sf"/>
</dbReference>
<dbReference type="PANTHER" id="PTHR47926">
    <property type="entry name" value="PENTATRICOPEPTIDE REPEAT-CONTAINING PROTEIN"/>
    <property type="match status" value="1"/>
</dbReference>
<dbReference type="InterPro" id="IPR046960">
    <property type="entry name" value="PPR_At4g14850-like_plant"/>
</dbReference>
<comment type="caution">
    <text evidence="4">The sequence shown here is derived from an EMBL/GenBank/DDBJ whole genome shotgun (WGS) entry which is preliminary data.</text>
</comment>
<feature type="repeat" description="PPR" evidence="3">
    <location>
        <begin position="462"/>
        <end position="496"/>
    </location>
</feature>
<dbReference type="Proteomes" id="UP000092600">
    <property type="component" value="Unassembled WGS sequence"/>
</dbReference>
<dbReference type="InterPro" id="IPR046848">
    <property type="entry name" value="E_motif"/>
</dbReference>
<dbReference type="EMBL" id="LSRQ01005999">
    <property type="protein sequence ID" value="OAY66701.1"/>
    <property type="molecule type" value="Genomic_DNA"/>
</dbReference>
<dbReference type="Pfam" id="PF20431">
    <property type="entry name" value="E_motif"/>
    <property type="match status" value="1"/>
</dbReference>
<dbReference type="Pfam" id="PF01535">
    <property type="entry name" value="PPR"/>
    <property type="match status" value="2"/>
</dbReference>
<proteinExistence type="predicted"/>
<dbReference type="NCBIfam" id="TIGR00756">
    <property type="entry name" value="PPR"/>
    <property type="match status" value="4"/>
</dbReference>
<feature type="repeat" description="PPR" evidence="3">
    <location>
        <begin position="364"/>
        <end position="398"/>
    </location>
</feature>
<dbReference type="GO" id="GO:0003723">
    <property type="term" value="F:RNA binding"/>
    <property type="evidence" value="ECO:0007669"/>
    <property type="project" value="InterPro"/>
</dbReference>
<evidence type="ECO:0000313" key="5">
    <source>
        <dbReference type="Proteomes" id="UP000092600"/>
    </source>
</evidence>
<accession>A0A199UPX8</accession>
<dbReference type="PANTHER" id="PTHR47926:SF342">
    <property type="entry name" value="TETRATRICOPEPTIDE-LIKE HELICAL DOMAIN-CONTAINING PROTEIN-RELATED"/>
    <property type="match status" value="1"/>
</dbReference>
<evidence type="ECO:0000256" key="2">
    <source>
        <dbReference type="ARBA" id="ARBA00022946"/>
    </source>
</evidence>
<gene>
    <name evidence="4" type="ORF">ACMD2_02146</name>
</gene>
<keyword evidence="1" id="KW-0677">Repeat</keyword>
<dbReference type="FunFam" id="1.25.40.10:FF:000090">
    <property type="entry name" value="Pentatricopeptide repeat-containing protein, chloroplastic"/>
    <property type="match status" value="1"/>
</dbReference>
<dbReference type="Pfam" id="PF13041">
    <property type="entry name" value="PPR_2"/>
    <property type="match status" value="1"/>
</dbReference>
<evidence type="ECO:0000256" key="1">
    <source>
        <dbReference type="ARBA" id="ARBA00022737"/>
    </source>
</evidence>
<organism evidence="4 5">
    <name type="scientific">Ananas comosus</name>
    <name type="common">Pineapple</name>
    <name type="synonym">Ananas ananas</name>
    <dbReference type="NCBI Taxonomy" id="4615"/>
    <lineage>
        <taxon>Eukaryota</taxon>
        <taxon>Viridiplantae</taxon>
        <taxon>Streptophyta</taxon>
        <taxon>Embryophyta</taxon>
        <taxon>Tracheophyta</taxon>
        <taxon>Spermatophyta</taxon>
        <taxon>Magnoliopsida</taxon>
        <taxon>Liliopsida</taxon>
        <taxon>Poales</taxon>
        <taxon>Bromeliaceae</taxon>
        <taxon>Bromelioideae</taxon>
        <taxon>Ananas</taxon>
    </lineage>
</organism>
<sequence>MVPRSRPMPRRSLRSLLSVAPTLSLPQIAQLHQHLLSRGLLLSSPFLLTKLLTVYASLGDLPCTLRLFSLLPHPRSLFAWTPLLSLLSRSSLHLLCLSSYSLLRSSPLSPPPTLPLPPVLRSAAAAPAPAAPRLAVPALHADALKFASDGPLPVANALVSAYARRGDLAAARRAFDLIPARRRDLLSWNSVLAAYAAAAAASGGLPELELLLRSMRSQGLEPDLVTWNTLMDGYCRAGRCDEARDILLRGAPDPNAVSWTTVISGYARAANHEASLRLFQRMTTTTTTSRGGVSPDADALACVVSSCRHVSAFLHGREVHAYGLKTMDRESFYGSAGAALVAMYASCSKISAVRSVFRAMDPTDVVTWNSVIHALVHAGLPSAALDHLKQMHSRGIPSNATALAAALPACNLNSGKQIHGYATRHLDKPSSNLVTNALISMYSKSGCIGAAHLVFSTTDAKDVVSWNTMIGACAAHGLARQALELVRLMRRSGARLDAVTFTSALMACSHCGFADEGLELFERLVRDEGLTPTMEQYACIVDMLGRAARFEEAVGFIGKMPVSATAVVWGALLSACRMHHNVECGELAFEELVRSEPENPGNFVTMSNIYAKAGRLEDAKRVRRMIERENMAKPAGRSWIEAT</sequence>
<evidence type="ECO:0000313" key="4">
    <source>
        <dbReference type="EMBL" id="OAY66701.1"/>
    </source>
</evidence>
<dbReference type="Gene3D" id="1.25.40.10">
    <property type="entry name" value="Tetratricopeptide repeat domain"/>
    <property type="match status" value="3"/>
</dbReference>
<evidence type="ECO:0000256" key="3">
    <source>
        <dbReference type="PROSITE-ProRule" id="PRU00708"/>
    </source>
</evidence>
<name>A0A199UPX8_ANACO</name>
<dbReference type="InterPro" id="IPR002885">
    <property type="entry name" value="PPR_rpt"/>
</dbReference>
<dbReference type="GO" id="GO:0009451">
    <property type="term" value="P:RNA modification"/>
    <property type="evidence" value="ECO:0007669"/>
    <property type="project" value="InterPro"/>
</dbReference>
<feature type="repeat" description="PPR" evidence="3">
    <location>
        <begin position="497"/>
        <end position="532"/>
    </location>
</feature>